<dbReference type="EMBL" id="JBHSOW010000016">
    <property type="protein sequence ID" value="MFC5648481.1"/>
    <property type="molecule type" value="Genomic_DNA"/>
</dbReference>
<organism evidence="1 2">
    <name type="scientific">Paenibacillus solisilvae</name>
    <dbReference type="NCBI Taxonomy" id="2486751"/>
    <lineage>
        <taxon>Bacteria</taxon>
        <taxon>Bacillati</taxon>
        <taxon>Bacillota</taxon>
        <taxon>Bacilli</taxon>
        <taxon>Bacillales</taxon>
        <taxon>Paenibacillaceae</taxon>
        <taxon>Paenibacillus</taxon>
    </lineage>
</organism>
<evidence type="ECO:0000313" key="1">
    <source>
        <dbReference type="EMBL" id="MFC5648481.1"/>
    </source>
</evidence>
<evidence type="ECO:0000313" key="2">
    <source>
        <dbReference type="Proteomes" id="UP001596047"/>
    </source>
</evidence>
<dbReference type="RefSeq" id="WP_379186938.1">
    <property type="nucleotide sequence ID" value="NZ_JBHSOW010000016.1"/>
</dbReference>
<reference evidence="2" key="1">
    <citation type="journal article" date="2019" name="Int. J. Syst. Evol. Microbiol.">
        <title>The Global Catalogue of Microorganisms (GCM) 10K type strain sequencing project: providing services to taxonomists for standard genome sequencing and annotation.</title>
        <authorList>
            <consortium name="The Broad Institute Genomics Platform"/>
            <consortium name="The Broad Institute Genome Sequencing Center for Infectious Disease"/>
            <person name="Wu L."/>
            <person name="Ma J."/>
        </authorList>
    </citation>
    <scope>NUCLEOTIDE SEQUENCE [LARGE SCALE GENOMIC DNA]</scope>
    <source>
        <strain evidence="2">CGMCC 1.3240</strain>
    </source>
</reference>
<proteinExistence type="predicted"/>
<dbReference type="Proteomes" id="UP001596047">
    <property type="component" value="Unassembled WGS sequence"/>
</dbReference>
<name>A0ABW0VWP0_9BACL</name>
<keyword evidence="2" id="KW-1185">Reference proteome</keyword>
<sequence>MSVTQNLHYQQLMEVRSLAEAAALGERIRTEGFTALRRLLDEFRDYLRRFTDNEGERAEELLLFASTAIPEPGRISPSWAYIWQEYERIIRTKRYLFQTIPAADRDGEWQVLLDNPHSNQNIAVYPALTFLESIYMFAYFRTDLTNNEYIRLQKIANVVTFTGADQEGLV</sequence>
<accession>A0ABW0VWP0</accession>
<gene>
    <name evidence="1" type="ORF">ACFPYJ_04945</name>
</gene>
<evidence type="ECO:0008006" key="3">
    <source>
        <dbReference type="Google" id="ProtNLM"/>
    </source>
</evidence>
<comment type="caution">
    <text evidence="1">The sequence shown here is derived from an EMBL/GenBank/DDBJ whole genome shotgun (WGS) entry which is preliminary data.</text>
</comment>
<protein>
    <recommendedName>
        <fullName evidence="3">DUF2313 domain-containing protein</fullName>
    </recommendedName>
</protein>